<evidence type="ECO:0000313" key="9">
    <source>
        <dbReference type="Proteomes" id="UP000658613"/>
    </source>
</evidence>
<name>A0A931GTQ4_9CORY</name>
<comment type="caution">
    <text evidence="8">The sequence shown here is derived from an EMBL/GenBank/DDBJ whole genome shotgun (WGS) entry which is preliminary data.</text>
</comment>
<dbReference type="PANTHER" id="PTHR43095">
    <property type="entry name" value="SUGAR KINASE"/>
    <property type="match status" value="1"/>
</dbReference>
<dbReference type="PIRSF" id="PIRSF000538">
    <property type="entry name" value="GlpK"/>
    <property type="match status" value="1"/>
</dbReference>
<gene>
    <name evidence="8" type="ORF">IW254_001009</name>
</gene>
<dbReference type="InterPro" id="IPR043129">
    <property type="entry name" value="ATPase_NBD"/>
</dbReference>
<keyword evidence="9" id="KW-1185">Reference proteome</keyword>
<accession>A0A931GTQ4</accession>
<dbReference type="Proteomes" id="UP000658613">
    <property type="component" value="Unassembled WGS sequence"/>
</dbReference>
<dbReference type="CDD" id="cd07805">
    <property type="entry name" value="ASKHA_NBD_FGGY_CvXK-like"/>
    <property type="match status" value="1"/>
</dbReference>
<keyword evidence="4 5" id="KW-0418">Kinase</keyword>
<dbReference type="EMBL" id="JADOUE010000001">
    <property type="protein sequence ID" value="MBG6122040.1"/>
    <property type="molecule type" value="Genomic_DNA"/>
</dbReference>
<dbReference type="EC" id="2.7.1.17" evidence="8"/>
<dbReference type="InterPro" id="IPR050406">
    <property type="entry name" value="FGGY_Carb_Kinase"/>
</dbReference>
<comment type="similarity">
    <text evidence="1 5">Belongs to the FGGY kinase family.</text>
</comment>
<dbReference type="InterPro" id="IPR018484">
    <property type="entry name" value="FGGY_N"/>
</dbReference>
<dbReference type="PANTHER" id="PTHR43095:SF5">
    <property type="entry name" value="XYLULOSE KINASE"/>
    <property type="match status" value="1"/>
</dbReference>
<dbReference type="RefSeq" id="WP_196824502.1">
    <property type="nucleotide sequence ID" value="NZ_CP046980.1"/>
</dbReference>
<evidence type="ECO:0000259" key="7">
    <source>
        <dbReference type="Pfam" id="PF02782"/>
    </source>
</evidence>
<organism evidence="8 9">
    <name type="scientific">Corynebacterium aquatimens</name>
    <dbReference type="NCBI Taxonomy" id="1190508"/>
    <lineage>
        <taxon>Bacteria</taxon>
        <taxon>Bacillati</taxon>
        <taxon>Actinomycetota</taxon>
        <taxon>Actinomycetes</taxon>
        <taxon>Mycobacteriales</taxon>
        <taxon>Corynebacteriaceae</taxon>
        <taxon>Corynebacterium</taxon>
    </lineage>
</organism>
<dbReference type="PROSITE" id="PS00445">
    <property type="entry name" value="FGGY_KINASES_2"/>
    <property type="match status" value="1"/>
</dbReference>
<protein>
    <submittedName>
        <fullName evidence="8">Xylulokinase</fullName>
        <ecNumber evidence="8">2.7.1.17</ecNumber>
    </submittedName>
</protein>
<dbReference type="GO" id="GO:0004856">
    <property type="term" value="F:D-xylulokinase activity"/>
    <property type="evidence" value="ECO:0007669"/>
    <property type="project" value="UniProtKB-EC"/>
</dbReference>
<evidence type="ECO:0000256" key="4">
    <source>
        <dbReference type="ARBA" id="ARBA00022777"/>
    </source>
</evidence>
<dbReference type="InterPro" id="IPR018483">
    <property type="entry name" value="Carb_kinase_FGGY_CS"/>
</dbReference>
<dbReference type="SUPFAM" id="SSF53067">
    <property type="entry name" value="Actin-like ATPase domain"/>
    <property type="match status" value="2"/>
</dbReference>
<keyword evidence="2" id="KW-0859">Xylose metabolism</keyword>
<evidence type="ECO:0000256" key="1">
    <source>
        <dbReference type="ARBA" id="ARBA00009156"/>
    </source>
</evidence>
<keyword evidence="2" id="KW-0119">Carbohydrate metabolism</keyword>
<dbReference type="InterPro" id="IPR000577">
    <property type="entry name" value="Carb_kinase_FGGY"/>
</dbReference>
<dbReference type="Gene3D" id="3.30.420.40">
    <property type="match status" value="2"/>
</dbReference>
<dbReference type="Pfam" id="PF02782">
    <property type="entry name" value="FGGY_C"/>
    <property type="match status" value="1"/>
</dbReference>
<reference evidence="8" key="1">
    <citation type="submission" date="2020-11" db="EMBL/GenBank/DDBJ databases">
        <title>Sequencing the genomes of 1000 actinobacteria strains.</title>
        <authorList>
            <person name="Klenk H.-P."/>
        </authorList>
    </citation>
    <scope>NUCLEOTIDE SEQUENCE</scope>
    <source>
        <strain evidence="8">DSM 45632</strain>
    </source>
</reference>
<keyword evidence="3 5" id="KW-0808">Transferase</keyword>
<evidence type="ECO:0000256" key="3">
    <source>
        <dbReference type="ARBA" id="ARBA00022679"/>
    </source>
</evidence>
<evidence type="ECO:0000313" key="8">
    <source>
        <dbReference type="EMBL" id="MBG6122040.1"/>
    </source>
</evidence>
<feature type="domain" description="Carbohydrate kinase FGGY C-terminal" evidence="7">
    <location>
        <begin position="275"/>
        <end position="477"/>
    </location>
</feature>
<dbReference type="InterPro" id="IPR018485">
    <property type="entry name" value="FGGY_C"/>
</dbReference>
<evidence type="ECO:0000256" key="2">
    <source>
        <dbReference type="ARBA" id="ARBA00022629"/>
    </source>
</evidence>
<dbReference type="AlphaFoldDB" id="A0A931GTQ4"/>
<feature type="domain" description="Carbohydrate kinase FGGY N-terminal" evidence="6">
    <location>
        <begin position="3"/>
        <end position="258"/>
    </location>
</feature>
<dbReference type="Pfam" id="PF00370">
    <property type="entry name" value="FGGY_N"/>
    <property type="match status" value="1"/>
</dbReference>
<sequence>MFILAYDFGTTGVKSCLFDVSDSVVKVDSASQGYELHVLPDGGVEQDPDDWWQALVDTTRVLKKRNADAVEHVAGISFCSQLQSVVMVDEDMRPVHRSMSYMDQRAGAQMKRIAGRAPRIAGVNAAIALKSLRYTGAVAASVKDPAWKYHWLKDNDADAFRRGHKWLDVKDALIARMTGQATMSEDSAFATLLYDIKADPDSPRFHPEMLKMLQVDPDHMPDIVKSTDQVGPLLEGPAAEMGVAPGIPVFSGGGDSALIGVGAGATAVGDTHLYVGTSGWASTVIEKPVVDVSAMIAGIVGAIPGRYNYFAELETAGKCLEWVRDHLALDEINIYLERTAVSEAPEDIRIELYDYLSQVIGETRPGAGGVLFTPWLHGNRCPFEDSNARGMFIGISLTTGKRDMLRAVIEGICYHLRWFVETQDKKVSTSSRIRFVGGGALSPVTSQILADVLQRPIDVVEHPQDVGAVGAALCAAAGLGAVNSTEEAASLVEVIASYEPNTELKELYDDMFTTFKSLHPANKKVFARLAHRP</sequence>
<evidence type="ECO:0000256" key="5">
    <source>
        <dbReference type="RuleBase" id="RU003733"/>
    </source>
</evidence>
<evidence type="ECO:0000259" key="6">
    <source>
        <dbReference type="Pfam" id="PF00370"/>
    </source>
</evidence>
<proteinExistence type="inferred from homology"/>
<dbReference type="GO" id="GO:0042732">
    <property type="term" value="P:D-xylose metabolic process"/>
    <property type="evidence" value="ECO:0007669"/>
    <property type="project" value="UniProtKB-KW"/>
</dbReference>